<comment type="subcellular location">
    <subcellularLocation>
        <location evidence="1">Cell inner membrane</location>
    </subcellularLocation>
</comment>
<gene>
    <name evidence="7" type="ORF">HAHE_36820</name>
</gene>
<keyword evidence="8" id="KW-1185">Reference proteome</keyword>
<keyword evidence="6" id="KW-0012">Acyltransferase</keyword>
<sequence length="452" mass="50062">MSTRNTRPTLLHRAEYLAFRGVETLLSGASMESCVTVGRLLGRLYHVISPKYRRLVRRNLRIATAGDAPSAETLDALVLETFQRTGANFIASLRTPTMSLDAMRRHVTEEGLHELGGCVRRGSGLVVAMAHMGNWEAMTSLGASFVHEGVYGGVYRPLDNPLMDRLTRERRTKDGALLFSREDGFHAPAAMLKTPGALGVLADQRAGGRGIAMPFLGKMTTCSPLPDLLARRGRARVCTLSISTIGQAQWRMELRELEGPINTRSVMAGLEKAIRLSLPDVFWFHNRWRTDPARPLSFFTKIDPAVAAEATVPLRLILTTPAHADELGIRQMLLRMLEKRPDLRIDRLCTTPTETIDPRIVHHEWDPTLPPEQADGFLDKIDRTHPAPLDGSLLFAGEVGLARAAKRAGLRAIIGLGVSGKPWTRSFETPASTEDWLELAELMARVPQRHRS</sequence>
<protein>
    <submittedName>
        <fullName evidence="7">Lipid A biosynthesis lauroylacyl transferase</fullName>
    </submittedName>
</protein>
<dbReference type="RefSeq" id="WP_338686520.1">
    <property type="nucleotide sequence ID" value="NZ_AP024702.1"/>
</dbReference>
<dbReference type="EMBL" id="AP024702">
    <property type="protein sequence ID" value="BCX49774.1"/>
    <property type="molecule type" value="Genomic_DNA"/>
</dbReference>
<dbReference type="PANTHER" id="PTHR30606:SF10">
    <property type="entry name" value="PHOSPHATIDYLINOSITOL MANNOSIDE ACYLTRANSFERASE"/>
    <property type="match status" value="1"/>
</dbReference>
<keyword evidence="3" id="KW-0997">Cell inner membrane</keyword>
<keyword evidence="5" id="KW-0472">Membrane</keyword>
<dbReference type="PANTHER" id="PTHR30606">
    <property type="entry name" value="LIPID A BIOSYNTHESIS LAUROYL ACYLTRANSFERASE"/>
    <property type="match status" value="1"/>
</dbReference>
<evidence type="ECO:0000256" key="4">
    <source>
        <dbReference type="ARBA" id="ARBA00022679"/>
    </source>
</evidence>
<evidence type="ECO:0000256" key="6">
    <source>
        <dbReference type="ARBA" id="ARBA00023315"/>
    </source>
</evidence>
<keyword evidence="4 7" id="KW-0808">Transferase</keyword>
<organism evidence="7 8">
    <name type="scientific">Haloferula helveola</name>
    <dbReference type="NCBI Taxonomy" id="490095"/>
    <lineage>
        <taxon>Bacteria</taxon>
        <taxon>Pseudomonadati</taxon>
        <taxon>Verrucomicrobiota</taxon>
        <taxon>Verrucomicrobiia</taxon>
        <taxon>Verrucomicrobiales</taxon>
        <taxon>Verrucomicrobiaceae</taxon>
        <taxon>Haloferula</taxon>
    </lineage>
</organism>
<dbReference type="CDD" id="cd07984">
    <property type="entry name" value="LPLAT_LABLAT-like"/>
    <property type="match status" value="1"/>
</dbReference>
<dbReference type="Proteomes" id="UP001374893">
    <property type="component" value="Chromosome"/>
</dbReference>
<dbReference type="InterPro" id="IPR004960">
    <property type="entry name" value="LipA_acyltrans"/>
</dbReference>
<dbReference type="Pfam" id="PF03279">
    <property type="entry name" value="Lip_A_acyltrans"/>
    <property type="match status" value="1"/>
</dbReference>
<name>A0ABM7RQY1_9BACT</name>
<reference evidence="7 8" key="1">
    <citation type="submission" date="2021-06" db="EMBL/GenBank/DDBJ databases">
        <title>Complete genome of Haloferula helveola possessing various polysaccharide degrading enzymes.</title>
        <authorList>
            <person name="Takami H."/>
            <person name="Huang C."/>
            <person name="Hamasaki K."/>
        </authorList>
    </citation>
    <scope>NUCLEOTIDE SEQUENCE [LARGE SCALE GENOMIC DNA]</scope>
    <source>
        <strain evidence="7 8">CN-1</strain>
    </source>
</reference>
<evidence type="ECO:0000256" key="1">
    <source>
        <dbReference type="ARBA" id="ARBA00004533"/>
    </source>
</evidence>
<evidence type="ECO:0000313" key="8">
    <source>
        <dbReference type="Proteomes" id="UP001374893"/>
    </source>
</evidence>
<evidence type="ECO:0000256" key="5">
    <source>
        <dbReference type="ARBA" id="ARBA00023136"/>
    </source>
</evidence>
<evidence type="ECO:0000313" key="7">
    <source>
        <dbReference type="EMBL" id="BCX49774.1"/>
    </source>
</evidence>
<evidence type="ECO:0000256" key="3">
    <source>
        <dbReference type="ARBA" id="ARBA00022519"/>
    </source>
</evidence>
<keyword evidence="2" id="KW-1003">Cell membrane</keyword>
<dbReference type="GO" id="GO:0016740">
    <property type="term" value="F:transferase activity"/>
    <property type="evidence" value="ECO:0007669"/>
    <property type="project" value="UniProtKB-KW"/>
</dbReference>
<proteinExistence type="predicted"/>
<accession>A0ABM7RQY1</accession>
<evidence type="ECO:0000256" key="2">
    <source>
        <dbReference type="ARBA" id="ARBA00022475"/>
    </source>
</evidence>